<dbReference type="STRING" id="211114.SAMN04489726_4278"/>
<gene>
    <name evidence="1" type="ORF">SAMN04489726_4278</name>
</gene>
<dbReference type="OrthoDB" id="9942430at2"/>
<dbReference type="Proteomes" id="UP000183376">
    <property type="component" value="Chromosome I"/>
</dbReference>
<keyword evidence="2" id="KW-1185">Reference proteome</keyword>
<accession>A0A1G9XMQ5</accession>
<sequence length="63" mass="6948">MWFYVLLGIVVVGLLLAAFLDRKAKKVRGELKPGTADPEGHRAQIEPGFVRQEMTIVVPPSDS</sequence>
<protein>
    <submittedName>
        <fullName evidence="1">Uncharacterized protein</fullName>
    </submittedName>
</protein>
<proteinExistence type="predicted"/>
<evidence type="ECO:0000313" key="2">
    <source>
        <dbReference type="Proteomes" id="UP000183376"/>
    </source>
</evidence>
<reference evidence="1 2" key="1">
    <citation type="submission" date="2016-10" db="EMBL/GenBank/DDBJ databases">
        <authorList>
            <person name="de Groot N.N."/>
        </authorList>
    </citation>
    <scope>NUCLEOTIDE SEQUENCE [LARGE SCALE GENOMIC DNA]</scope>
    <source>
        <strain evidence="1 2">DSM 44149</strain>
    </source>
</reference>
<organism evidence="1 2">
    <name type="scientific">Allokutzneria albata</name>
    <name type="common">Kibdelosporangium albatum</name>
    <dbReference type="NCBI Taxonomy" id="211114"/>
    <lineage>
        <taxon>Bacteria</taxon>
        <taxon>Bacillati</taxon>
        <taxon>Actinomycetota</taxon>
        <taxon>Actinomycetes</taxon>
        <taxon>Pseudonocardiales</taxon>
        <taxon>Pseudonocardiaceae</taxon>
        <taxon>Allokutzneria</taxon>
    </lineage>
</organism>
<dbReference type="RefSeq" id="WP_083383773.1">
    <property type="nucleotide sequence ID" value="NZ_JOEF01000005.1"/>
</dbReference>
<dbReference type="EMBL" id="LT629701">
    <property type="protein sequence ID" value="SDM97523.1"/>
    <property type="molecule type" value="Genomic_DNA"/>
</dbReference>
<evidence type="ECO:0000313" key="1">
    <source>
        <dbReference type="EMBL" id="SDM97523.1"/>
    </source>
</evidence>
<dbReference type="AlphaFoldDB" id="A0A1G9XMQ5"/>
<name>A0A1G9XMQ5_ALLAB</name>